<sequence>MRRDTVQRILGAALLVGIGSAVATYMLHRPVTGAGPVPGMVRQTEIRIAPEITGRLRTLPVKPGDRVHRGDVLAVIDNPELAAALGEARAAAASARAERARIYSGVRAEEVAIRAEAVRTAAANLLLARAQSERTSALASRGHASQQQFDEDTASLAKSEADLALKQAQHAGAAAGPTAEERRLADARLALAEASVAELEAALAKTRLVAPTDGTVSVQVAALGEIMAPGRPVMTLAPDGGTWFSFTVREDRLGGIDVRTPVALTTADGRTLPARVTVLLPLGEFATWRAARAVGDHDLNSFRLRAEPEGAVDGLEPGMTVWLPEIHAGQP</sequence>
<dbReference type="Proteomes" id="UP001604002">
    <property type="component" value="Unassembled WGS sequence"/>
</dbReference>
<dbReference type="Gene3D" id="2.40.50.100">
    <property type="match status" value="1"/>
</dbReference>
<evidence type="ECO:0000313" key="2">
    <source>
        <dbReference type="EMBL" id="MFG1374151.1"/>
    </source>
</evidence>
<dbReference type="EMBL" id="JBAFVH010000010">
    <property type="protein sequence ID" value="MFG1374151.1"/>
    <property type="molecule type" value="Genomic_DNA"/>
</dbReference>
<protein>
    <submittedName>
        <fullName evidence="2">HlyD family efflux transporter periplasmic adaptor subunit</fullName>
    </submittedName>
</protein>
<dbReference type="Pfam" id="PF25917">
    <property type="entry name" value="BSH_RND"/>
    <property type="match status" value="1"/>
</dbReference>
<name>A0ABW6ZZF3_9HYPH</name>
<evidence type="ECO:0000313" key="3">
    <source>
        <dbReference type="Proteomes" id="UP001604002"/>
    </source>
</evidence>
<evidence type="ECO:0000259" key="1">
    <source>
        <dbReference type="Pfam" id="PF25917"/>
    </source>
</evidence>
<dbReference type="PANTHER" id="PTHR30438">
    <property type="entry name" value="36 KDA ANTIGEN-RELATED"/>
    <property type="match status" value="1"/>
</dbReference>
<comment type="caution">
    <text evidence="2">The sequence shown here is derived from an EMBL/GenBank/DDBJ whole genome shotgun (WGS) entry which is preliminary data.</text>
</comment>
<dbReference type="InterPro" id="IPR058625">
    <property type="entry name" value="MdtA-like_BSH"/>
</dbReference>
<organism evidence="2 3">
    <name type="scientific">Xanthobacter oligotrophicus</name>
    <dbReference type="NCBI Taxonomy" id="2607286"/>
    <lineage>
        <taxon>Bacteria</taxon>
        <taxon>Pseudomonadati</taxon>
        <taxon>Pseudomonadota</taxon>
        <taxon>Alphaproteobacteria</taxon>
        <taxon>Hyphomicrobiales</taxon>
        <taxon>Xanthobacteraceae</taxon>
        <taxon>Xanthobacter</taxon>
    </lineage>
</organism>
<dbReference type="Gene3D" id="2.40.30.170">
    <property type="match status" value="1"/>
</dbReference>
<feature type="domain" description="Multidrug resistance protein MdtA-like barrel-sandwich hybrid" evidence="1">
    <location>
        <begin position="46"/>
        <end position="229"/>
    </location>
</feature>
<dbReference type="Gene3D" id="1.10.287.470">
    <property type="entry name" value="Helix hairpin bin"/>
    <property type="match status" value="1"/>
</dbReference>
<accession>A0ABW6ZZF3</accession>
<reference evidence="2 3" key="1">
    <citation type="submission" date="2024-02" db="EMBL/GenBank/DDBJ databases">
        <title>Expansion and revision of Xanthobacter and proposal of Roseixanthobacter gen. nov.</title>
        <authorList>
            <person name="Soltysiak M.P.M."/>
            <person name="Jalihal A."/>
            <person name="Ory A."/>
            <person name="Chrisophersen C."/>
            <person name="Lee A.D."/>
            <person name="Boulton J."/>
            <person name="Springer M."/>
        </authorList>
    </citation>
    <scope>NUCLEOTIDE SEQUENCE [LARGE SCALE GENOMIC DNA]</scope>
    <source>
        <strain evidence="2 3">23A</strain>
    </source>
</reference>
<proteinExistence type="predicted"/>
<keyword evidence="3" id="KW-1185">Reference proteome</keyword>
<dbReference type="SUPFAM" id="SSF111369">
    <property type="entry name" value="HlyD-like secretion proteins"/>
    <property type="match status" value="2"/>
</dbReference>
<dbReference type="RefSeq" id="WP_393993815.1">
    <property type="nucleotide sequence ID" value="NZ_JBAFVH010000010.1"/>
</dbReference>
<dbReference type="PANTHER" id="PTHR30438:SF2">
    <property type="entry name" value="MEMBRANE PROTEIN"/>
    <property type="match status" value="1"/>
</dbReference>
<gene>
    <name evidence="2" type="ORF">V5F32_18385</name>
</gene>